<gene>
    <name evidence="1" type="ORF">H9875_06860</name>
</gene>
<sequence length="62" mass="7074">MEQPKELDCVLLDDGVEATVLETYRNGDLLLEREVATTEAYPNYEQFASNVSHVIKITYHSN</sequence>
<name>A0A9D1QS66_9LACO</name>
<reference evidence="1" key="1">
    <citation type="journal article" date="2021" name="PeerJ">
        <title>Extensive microbial diversity within the chicken gut microbiome revealed by metagenomics and culture.</title>
        <authorList>
            <person name="Gilroy R."/>
            <person name="Ravi A."/>
            <person name="Getino M."/>
            <person name="Pursley I."/>
            <person name="Horton D.L."/>
            <person name="Alikhan N.F."/>
            <person name="Baker D."/>
            <person name="Gharbi K."/>
            <person name="Hall N."/>
            <person name="Watson M."/>
            <person name="Adriaenssens E.M."/>
            <person name="Foster-Nyarko E."/>
            <person name="Jarju S."/>
            <person name="Secka A."/>
            <person name="Antonio M."/>
            <person name="Oren A."/>
            <person name="Chaudhuri R.R."/>
            <person name="La Ragione R."/>
            <person name="Hildebrand F."/>
            <person name="Pallen M.J."/>
        </authorList>
    </citation>
    <scope>NUCLEOTIDE SEQUENCE</scope>
    <source>
        <strain evidence="1">CHK173-259</strain>
    </source>
</reference>
<comment type="caution">
    <text evidence="1">The sequence shown here is derived from an EMBL/GenBank/DDBJ whole genome shotgun (WGS) entry which is preliminary data.</text>
</comment>
<protein>
    <submittedName>
        <fullName evidence="1">Uncharacterized protein</fullName>
    </submittedName>
</protein>
<evidence type="ECO:0000313" key="1">
    <source>
        <dbReference type="EMBL" id="HIW72332.1"/>
    </source>
</evidence>
<organism evidence="1 2">
    <name type="scientific">Candidatus Levilactobacillus faecigallinarum</name>
    <dbReference type="NCBI Taxonomy" id="2838638"/>
    <lineage>
        <taxon>Bacteria</taxon>
        <taxon>Bacillati</taxon>
        <taxon>Bacillota</taxon>
        <taxon>Bacilli</taxon>
        <taxon>Lactobacillales</taxon>
        <taxon>Lactobacillaceae</taxon>
        <taxon>Levilactobacillus</taxon>
    </lineage>
</organism>
<accession>A0A9D1QS66</accession>
<reference evidence="1" key="2">
    <citation type="submission" date="2021-04" db="EMBL/GenBank/DDBJ databases">
        <authorList>
            <person name="Gilroy R."/>
        </authorList>
    </citation>
    <scope>NUCLEOTIDE SEQUENCE</scope>
    <source>
        <strain evidence="1">CHK173-259</strain>
    </source>
</reference>
<dbReference type="Proteomes" id="UP000886822">
    <property type="component" value="Unassembled WGS sequence"/>
</dbReference>
<dbReference type="AlphaFoldDB" id="A0A9D1QS66"/>
<proteinExistence type="predicted"/>
<evidence type="ECO:0000313" key="2">
    <source>
        <dbReference type="Proteomes" id="UP000886822"/>
    </source>
</evidence>
<dbReference type="EMBL" id="DXGJ01000052">
    <property type="protein sequence ID" value="HIW72332.1"/>
    <property type="molecule type" value="Genomic_DNA"/>
</dbReference>